<dbReference type="Proteomes" id="UP001596012">
    <property type="component" value="Unassembled WGS sequence"/>
</dbReference>
<comment type="caution">
    <text evidence="1">The sequence shown here is derived from an EMBL/GenBank/DDBJ whole genome shotgun (WGS) entry which is preliminary data.</text>
</comment>
<reference evidence="2" key="1">
    <citation type="journal article" date="2019" name="Int. J. Syst. Evol. Microbiol.">
        <title>The Global Catalogue of Microorganisms (GCM) 10K type strain sequencing project: providing services to taxonomists for standard genome sequencing and annotation.</title>
        <authorList>
            <consortium name="The Broad Institute Genomics Platform"/>
            <consortium name="The Broad Institute Genome Sequencing Center for Infectious Disease"/>
            <person name="Wu L."/>
            <person name="Ma J."/>
        </authorList>
    </citation>
    <scope>NUCLEOTIDE SEQUENCE [LARGE SCALE GENOMIC DNA]</scope>
    <source>
        <strain evidence="2">DT43</strain>
    </source>
</reference>
<dbReference type="RefSeq" id="WP_386352101.1">
    <property type="nucleotide sequence ID" value="NZ_JBHSFG010000087.1"/>
</dbReference>
<sequence length="55" mass="5749">MTGATGADGGQDPDLVTVGALIAKRYCSRPTNWALPLHSSAAMGRVSTVRLRSFS</sequence>
<organism evidence="1 2">
    <name type="scientific">Streptomyces xiangluensis</name>
    <dbReference type="NCBI Taxonomy" id="2665720"/>
    <lineage>
        <taxon>Bacteria</taxon>
        <taxon>Bacillati</taxon>
        <taxon>Actinomycetota</taxon>
        <taxon>Actinomycetes</taxon>
        <taxon>Kitasatosporales</taxon>
        <taxon>Streptomycetaceae</taxon>
        <taxon>Streptomyces</taxon>
    </lineage>
</organism>
<dbReference type="EMBL" id="JBHSFG010000087">
    <property type="protein sequence ID" value="MFC4470805.1"/>
    <property type="molecule type" value="Genomic_DNA"/>
</dbReference>
<accession>A0ABV8Z1J5</accession>
<evidence type="ECO:0000313" key="1">
    <source>
        <dbReference type="EMBL" id="MFC4470805.1"/>
    </source>
</evidence>
<name>A0ABV8Z1J5_9ACTN</name>
<protein>
    <submittedName>
        <fullName evidence="1">Uncharacterized protein</fullName>
    </submittedName>
</protein>
<keyword evidence="2" id="KW-1185">Reference proteome</keyword>
<evidence type="ECO:0000313" key="2">
    <source>
        <dbReference type="Proteomes" id="UP001596012"/>
    </source>
</evidence>
<proteinExistence type="predicted"/>
<gene>
    <name evidence="1" type="ORF">ACFPH6_41000</name>
</gene>